<evidence type="ECO:0000256" key="2">
    <source>
        <dbReference type="SAM" id="MobiDB-lite"/>
    </source>
</evidence>
<evidence type="ECO:0000313" key="4">
    <source>
        <dbReference type="Proteomes" id="UP001151760"/>
    </source>
</evidence>
<dbReference type="Proteomes" id="UP001151760">
    <property type="component" value="Unassembled WGS sequence"/>
</dbReference>
<proteinExistence type="predicted"/>
<name>A0ABQ5B1N0_9ASTR</name>
<evidence type="ECO:0000256" key="1">
    <source>
        <dbReference type="SAM" id="Coils"/>
    </source>
</evidence>
<reference evidence="3" key="2">
    <citation type="submission" date="2022-01" db="EMBL/GenBank/DDBJ databases">
        <authorList>
            <person name="Yamashiro T."/>
            <person name="Shiraishi A."/>
            <person name="Satake H."/>
            <person name="Nakayama K."/>
        </authorList>
    </citation>
    <scope>NUCLEOTIDE SEQUENCE</scope>
</reference>
<feature type="region of interest" description="Disordered" evidence="2">
    <location>
        <begin position="191"/>
        <end position="262"/>
    </location>
</feature>
<feature type="coiled-coil region" evidence="1">
    <location>
        <begin position="72"/>
        <end position="106"/>
    </location>
</feature>
<keyword evidence="4" id="KW-1185">Reference proteome</keyword>
<accession>A0ABQ5B1N0</accession>
<reference evidence="3" key="1">
    <citation type="journal article" date="2022" name="Int. J. Mol. Sci.">
        <title>Draft Genome of Tanacetum Coccineum: Genomic Comparison of Closely Related Tanacetum-Family Plants.</title>
        <authorList>
            <person name="Yamashiro T."/>
            <person name="Shiraishi A."/>
            <person name="Nakayama K."/>
            <person name="Satake H."/>
        </authorList>
    </citation>
    <scope>NUCLEOTIDE SEQUENCE</scope>
</reference>
<feature type="compositionally biased region" description="Pro residues" evidence="2">
    <location>
        <begin position="202"/>
        <end position="220"/>
    </location>
</feature>
<comment type="caution">
    <text evidence="3">The sequence shown here is derived from an EMBL/GenBank/DDBJ whole genome shotgun (WGS) entry which is preliminary data.</text>
</comment>
<gene>
    <name evidence="3" type="ORF">Tco_0843288</name>
</gene>
<feature type="compositionally biased region" description="Low complexity" evidence="2">
    <location>
        <begin position="221"/>
        <end position="236"/>
    </location>
</feature>
<dbReference type="EMBL" id="BQNB010012861">
    <property type="protein sequence ID" value="GJT08826.1"/>
    <property type="molecule type" value="Genomic_DNA"/>
</dbReference>
<organism evidence="3 4">
    <name type="scientific">Tanacetum coccineum</name>
    <dbReference type="NCBI Taxonomy" id="301880"/>
    <lineage>
        <taxon>Eukaryota</taxon>
        <taxon>Viridiplantae</taxon>
        <taxon>Streptophyta</taxon>
        <taxon>Embryophyta</taxon>
        <taxon>Tracheophyta</taxon>
        <taxon>Spermatophyta</taxon>
        <taxon>Magnoliopsida</taxon>
        <taxon>eudicotyledons</taxon>
        <taxon>Gunneridae</taxon>
        <taxon>Pentapetalae</taxon>
        <taxon>asterids</taxon>
        <taxon>campanulids</taxon>
        <taxon>Asterales</taxon>
        <taxon>Asteraceae</taxon>
        <taxon>Asteroideae</taxon>
        <taxon>Anthemideae</taxon>
        <taxon>Anthemidinae</taxon>
        <taxon>Tanacetum</taxon>
    </lineage>
</organism>
<sequence length="551" mass="61788">MVPVTIHQDTSVIPPMTSPVIDLVSRPNSPNVHRPLPFTATETATTTTTITTLPLPPPPQQGSSDPTLLKHIGELEQHIADLVDANQALEEKLDKHGSRLYKLENQDIPNQVRKAVDEIVMDAVDWAMQAPLRERFRDLPEADMKEILHNRMWESKSYQTHEDHMMLYEALEKSMARDNHDQLLSDLAEARKMKKKRQDSPKTPPGSPPHPPPPPPPPAGPSGTPGASSASGSSQSLPPPPPPSNTQGDQSTSTAAPSSSKTAALVEYTAWTTTDTRIKPSVSSIPEELHMDDDTIADEQAYSSGAKDIGHNHIPIVNLRQSWWKPLTEDRPATPEPAWTIPSSDLTIPTNNWASALKSTYAPPPENSLLAQTSDMATFMDWYCKNQGISELTQKDLEGPAYEIVKVFHPDVIHLQFQMEECHKLLTDQVDDAILRYNVSKPLPLGGEPGHVTIQHDFFFNKDLEFLRYGRKIGRPALSISKMKAAHYPDVGLEQMVPDQMWIEEECKYDIAVMYGISHWWFQRQRLYIDRHSSEGDRRAVRTHMRILSVV</sequence>
<keyword evidence="1" id="KW-0175">Coiled coil</keyword>
<evidence type="ECO:0000313" key="3">
    <source>
        <dbReference type="EMBL" id="GJT08826.1"/>
    </source>
</evidence>
<feature type="compositionally biased region" description="Low complexity" evidence="2">
    <location>
        <begin position="251"/>
        <end position="262"/>
    </location>
</feature>
<protein>
    <submittedName>
        <fullName evidence="3">Uncharacterized protein</fullName>
    </submittedName>
</protein>